<dbReference type="EMBL" id="JAQQWP010000003">
    <property type="protein sequence ID" value="KAK8123949.1"/>
    <property type="molecule type" value="Genomic_DNA"/>
</dbReference>
<keyword evidence="4" id="KW-1185">Reference proteome</keyword>
<keyword evidence="2" id="KW-0812">Transmembrane</keyword>
<dbReference type="AlphaFoldDB" id="A0AAW0R4Q9"/>
<feature type="transmembrane region" description="Helical" evidence="2">
    <location>
        <begin position="126"/>
        <end position="148"/>
    </location>
</feature>
<proteinExistence type="predicted"/>
<keyword evidence="2" id="KW-0472">Membrane</keyword>
<feature type="compositionally biased region" description="Basic and acidic residues" evidence="1">
    <location>
        <begin position="331"/>
        <end position="350"/>
    </location>
</feature>
<dbReference type="PANTHER" id="PTHR35179:SF1">
    <property type="entry name" value="INTEGRAL MEMBRANE PROTEIN"/>
    <property type="match status" value="1"/>
</dbReference>
<feature type="transmembrane region" description="Helical" evidence="2">
    <location>
        <begin position="88"/>
        <end position="114"/>
    </location>
</feature>
<gene>
    <name evidence="3" type="ORF">PG999_003867</name>
</gene>
<feature type="transmembrane region" description="Helical" evidence="2">
    <location>
        <begin position="206"/>
        <end position="225"/>
    </location>
</feature>
<keyword evidence="2" id="KW-1133">Transmembrane helix</keyword>
<reference evidence="3 4" key="1">
    <citation type="submission" date="2023-01" db="EMBL/GenBank/DDBJ databases">
        <title>Analysis of 21 Apiospora genomes using comparative genomics revels a genus with tremendous synthesis potential of carbohydrate active enzymes and secondary metabolites.</title>
        <authorList>
            <person name="Sorensen T."/>
        </authorList>
    </citation>
    <scope>NUCLEOTIDE SEQUENCE [LARGE SCALE GENOMIC DNA]</scope>
    <source>
        <strain evidence="3 4">CBS 117206</strain>
    </source>
</reference>
<organism evidence="3 4">
    <name type="scientific">Apiospora kogelbergensis</name>
    <dbReference type="NCBI Taxonomy" id="1337665"/>
    <lineage>
        <taxon>Eukaryota</taxon>
        <taxon>Fungi</taxon>
        <taxon>Dikarya</taxon>
        <taxon>Ascomycota</taxon>
        <taxon>Pezizomycotina</taxon>
        <taxon>Sordariomycetes</taxon>
        <taxon>Xylariomycetidae</taxon>
        <taxon>Amphisphaeriales</taxon>
        <taxon>Apiosporaceae</taxon>
        <taxon>Apiospora</taxon>
    </lineage>
</organism>
<dbReference type="Proteomes" id="UP001392437">
    <property type="component" value="Unassembled WGS sequence"/>
</dbReference>
<evidence type="ECO:0000313" key="3">
    <source>
        <dbReference type="EMBL" id="KAK8123949.1"/>
    </source>
</evidence>
<feature type="transmembrane region" description="Helical" evidence="2">
    <location>
        <begin position="20"/>
        <end position="39"/>
    </location>
</feature>
<feature type="compositionally biased region" description="Polar residues" evidence="1">
    <location>
        <begin position="271"/>
        <end position="283"/>
    </location>
</feature>
<evidence type="ECO:0000256" key="1">
    <source>
        <dbReference type="SAM" id="MobiDB-lite"/>
    </source>
</evidence>
<evidence type="ECO:0000313" key="4">
    <source>
        <dbReference type="Proteomes" id="UP001392437"/>
    </source>
</evidence>
<dbReference type="PANTHER" id="PTHR35179">
    <property type="entry name" value="PROTEIN CBG02620"/>
    <property type="match status" value="1"/>
</dbReference>
<feature type="transmembrane region" description="Helical" evidence="2">
    <location>
        <begin position="168"/>
        <end position="186"/>
    </location>
</feature>
<name>A0AAW0R4Q9_9PEZI</name>
<evidence type="ECO:0000256" key="2">
    <source>
        <dbReference type="SAM" id="Phobius"/>
    </source>
</evidence>
<protein>
    <submittedName>
        <fullName evidence="3">Uncharacterized protein</fullName>
    </submittedName>
</protein>
<sequence length="385" mass="43649">MAGFLIPERYQPHESSVDDLMIISIIWGITIAVGLFTASKAYKQSKAMYSRTRQLSAYTIMIWAEWTASMTIGVLCWCHIRGYIEPSFWIYFFILTFWTIQIQCICQIIINRIALLALDQKKMAKIRWGVFGILSLVNISVYCIWIPARLQISDTYININKIWDRLEKVIFLTVDSSLSIYFVMLIRKNLIDNGLTKYMPLYRFNLFMVGCSIALDAILIASMSIPNDIVYLQFHPLVYMMKLHIEMNIASLIAKVVRATTGGHSEGLGENKSSSFSQGTELKSTGKRRATNLFSSSNHRRLEGESATRSKNGRVLGLSGHHEFSVGAGEGPREQDFAADGQERRIKKVTETTVTVSHANNRRDEDAQSESSTSYLKQDEFDSAV</sequence>
<feature type="transmembrane region" description="Helical" evidence="2">
    <location>
        <begin position="60"/>
        <end position="82"/>
    </location>
</feature>
<accession>A0AAW0R4Q9</accession>
<feature type="region of interest" description="Disordered" evidence="1">
    <location>
        <begin position="264"/>
        <end position="385"/>
    </location>
</feature>
<comment type="caution">
    <text evidence="3">The sequence shown here is derived from an EMBL/GenBank/DDBJ whole genome shotgun (WGS) entry which is preliminary data.</text>
</comment>